<feature type="compositionally biased region" description="Basic and acidic residues" evidence="2">
    <location>
        <begin position="467"/>
        <end position="480"/>
    </location>
</feature>
<feature type="compositionally biased region" description="Basic and acidic residues" evidence="2">
    <location>
        <begin position="544"/>
        <end position="554"/>
    </location>
</feature>
<proteinExistence type="predicted"/>
<evidence type="ECO:0000256" key="1">
    <source>
        <dbReference type="SAM" id="Coils"/>
    </source>
</evidence>
<sequence>MGAGADETAESLNEQVQRLRTENVKLRELLDAMGVELPGLNDGGITGVADALVALMSEGGSLLREREELILEHARLTVAQQAADDQDPDLDRLLEALLEVDALNAEREQLRAEQGLHREEVDDFEDALTRLRPLLTETDSLRAERQRLTSERQSLVEAVEAVGRSAEEIICEDDRDLELQLLSAVKGVAVENESLKAEIQDLRAQISRSLCAYDATCSLCMPANTRLRNHSSDRCEDLPVLHQVDRVPRVNAPSPVPDLCSRGANTLVQDRPSKPEVVGAFLANAEPKESRSGELQKLQEIIDRLQSENAQLKSHIVGLSPQESDTIPSGNIGDTLPEAPLPLPEHAEEQATQEATDAEQAAGDMLPEAPPAPPQDAAEEGILTEESTNEAAGNMRPEAPPPPHAKEVTIQESQEVREIPGEGEVREFAPEAEALLSRMQERSQRQQEEKEPRKPRRKANAHHSNVRPKEEVQRPRAPPDELFKQAGIPITTEAMLQQLLSPSKGKKVLLPRTLSLTPEDKNATAQQRQEAMGKLLRTQMQLGRPREEGADLDGRSPVLSPSRMTDSDVATQEQAMKGALHTLFRCFGK</sequence>
<feature type="region of interest" description="Disordered" evidence="2">
    <location>
        <begin position="319"/>
        <end position="480"/>
    </location>
</feature>
<comment type="caution">
    <text evidence="3">The sequence shown here is derived from an EMBL/GenBank/DDBJ whole genome shotgun (WGS) entry which is preliminary data.</text>
</comment>
<feature type="compositionally biased region" description="Basic residues" evidence="2">
    <location>
        <begin position="453"/>
        <end position="466"/>
    </location>
</feature>
<gene>
    <name evidence="3" type="ORF">CCMP2556_LOCUS47563</name>
</gene>
<feature type="coiled-coil region" evidence="1">
    <location>
        <begin position="93"/>
        <end position="158"/>
    </location>
</feature>
<keyword evidence="4" id="KW-1185">Reference proteome</keyword>
<feature type="coiled-coil region" evidence="1">
    <location>
        <begin position="288"/>
        <end position="315"/>
    </location>
</feature>
<accession>A0ABP0RJE8</accession>
<dbReference type="EMBL" id="CAXAMN010026128">
    <property type="protein sequence ID" value="CAK9100758.1"/>
    <property type="molecule type" value="Genomic_DNA"/>
</dbReference>
<feature type="compositionally biased region" description="Polar residues" evidence="2">
    <location>
        <begin position="562"/>
        <end position="571"/>
    </location>
</feature>
<feature type="compositionally biased region" description="Basic and acidic residues" evidence="2">
    <location>
        <begin position="404"/>
        <end position="429"/>
    </location>
</feature>
<feature type="region of interest" description="Disordered" evidence="2">
    <location>
        <begin position="542"/>
        <end position="571"/>
    </location>
</feature>
<keyword evidence="1" id="KW-0175">Coiled coil</keyword>
<reference evidence="3 4" key="1">
    <citation type="submission" date="2024-02" db="EMBL/GenBank/DDBJ databases">
        <authorList>
            <person name="Chen Y."/>
            <person name="Shah S."/>
            <person name="Dougan E. K."/>
            <person name="Thang M."/>
            <person name="Chan C."/>
        </authorList>
    </citation>
    <scope>NUCLEOTIDE SEQUENCE [LARGE SCALE GENOMIC DNA]</scope>
</reference>
<feature type="coiled-coil region" evidence="1">
    <location>
        <begin position="2"/>
        <end position="29"/>
    </location>
</feature>
<feature type="coiled-coil region" evidence="1">
    <location>
        <begin position="185"/>
        <end position="212"/>
    </location>
</feature>
<protein>
    <submittedName>
        <fullName evidence="3">Uncharacterized protein</fullName>
    </submittedName>
</protein>
<feature type="compositionally biased region" description="Basic and acidic residues" evidence="2">
    <location>
        <begin position="439"/>
        <end position="452"/>
    </location>
</feature>
<evidence type="ECO:0000313" key="4">
    <source>
        <dbReference type="Proteomes" id="UP001642484"/>
    </source>
</evidence>
<evidence type="ECO:0000256" key="2">
    <source>
        <dbReference type="SAM" id="MobiDB-lite"/>
    </source>
</evidence>
<organism evidence="3 4">
    <name type="scientific">Durusdinium trenchii</name>
    <dbReference type="NCBI Taxonomy" id="1381693"/>
    <lineage>
        <taxon>Eukaryota</taxon>
        <taxon>Sar</taxon>
        <taxon>Alveolata</taxon>
        <taxon>Dinophyceae</taxon>
        <taxon>Suessiales</taxon>
        <taxon>Symbiodiniaceae</taxon>
        <taxon>Durusdinium</taxon>
    </lineage>
</organism>
<feature type="compositionally biased region" description="Low complexity" evidence="2">
    <location>
        <begin position="350"/>
        <end position="362"/>
    </location>
</feature>
<dbReference type="Proteomes" id="UP001642484">
    <property type="component" value="Unassembled WGS sequence"/>
</dbReference>
<name>A0ABP0RJE8_9DINO</name>
<evidence type="ECO:0000313" key="3">
    <source>
        <dbReference type="EMBL" id="CAK9100758.1"/>
    </source>
</evidence>